<evidence type="ECO:0000256" key="4">
    <source>
        <dbReference type="ARBA" id="ARBA00022692"/>
    </source>
</evidence>
<evidence type="ECO:0000256" key="7">
    <source>
        <dbReference type="SAM" id="Phobius"/>
    </source>
</evidence>
<dbReference type="KEGG" id="wjo:FOL01_0914"/>
<feature type="transmembrane region" description="Helical" evidence="7">
    <location>
        <begin position="157"/>
        <end position="177"/>
    </location>
</feature>
<dbReference type="PANTHER" id="PTHR42810:SF2">
    <property type="entry name" value="PURINE PERMEASE C1399.01C-RELATED"/>
    <property type="match status" value="1"/>
</dbReference>
<keyword evidence="3" id="KW-0813">Transport</keyword>
<gene>
    <name evidence="8" type="ORF">FOL01_0914</name>
</gene>
<feature type="transmembrane region" description="Helical" evidence="7">
    <location>
        <begin position="29"/>
        <end position="52"/>
    </location>
</feature>
<proteinExistence type="inferred from homology"/>
<reference evidence="8 9" key="1">
    <citation type="submission" date="2016-02" db="EMBL/GenBank/DDBJ databases">
        <title>Complete Genome Sequence of Weissella jogaejeotgali FOL01.</title>
        <authorList>
            <person name="Lee J.-H."/>
            <person name="Ku H.-J."/>
        </authorList>
    </citation>
    <scope>NUCLEOTIDE SEQUENCE [LARGE SCALE GENOMIC DNA]</scope>
    <source>
        <strain evidence="8 9">FOL01</strain>
    </source>
</reference>
<feature type="transmembrane region" description="Helical" evidence="7">
    <location>
        <begin position="184"/>
        <end position="202"/>
    </location>
</feature>
<dbReference type="PANTHER" id="PTHR42810">
    <property type="entry name" value="PURINE PERMEASE C1399.01C-RELATED"/>
    <property type="match status" value="1"/>
</dbReference>
<evidence type="ECO:0000256" key="5">
    <source>
        <dbReference type="ARBA" id="ARBA00022989"/>
    </source>
</evidence>
<dbReference type="GO" id="GO:0005886">
    <property type="term" value="C:plasma membrane"/>
    <property type="evidence" value="ECO:0007669"/>
    <property type="project" value="TreeGrafter"/>
</dbReference>
<evidence type="ECO:0000256" key="2">
    <source>
        <dbReference type="ARBA" id="ARBA00008821"/>
    </source>
</evidence>
<dbReference type="Proteomes" id="UP000185473">
    <property type="component" value="Chromosome"/>
</dbReference>
<name>A0A1L6RB73_9LACO</name>
<feature type="transmembrane region" description="Helical" evidence="7">
    <location>
        <begin position="90"/>
        <end position="112"/>
    </location>
</feature>
<evidence type="ECO:0000313" key="9">
    <source>
        <dbReference type="Proteomes" id="UP000185473"/>
    </source>
</evidence>
<dbReference type="RefSeq" id="WP_237342646.1">
    <property type="nucleotide sequence ID" value="NZ_CP014332.1"/>
</dbReference>
<sequence length="226" mass="23865">MVTKDNRIVAHGLAGIQHVFVSNVWLDPIYVAAAAGLSLSSSTNLVNTIFIVSGIVTLTQATRLVKLPIIQGPSAYFDALMISAGKTGQLATAGGSILLSALIVFMLSVTGLINKLIKLLTPAITGTLIFLVGISLSEFTMSEFLGGSPGDEGFSSLSTLTLSITTAAIVILLSIFGKGFWKHFSFLIALIIGDLLAVWLGVVDYSVLSTKSWFGLPQLLPYGAWM</sequence>
<keyword evidence="9" id="KW-1185">Reference proteome</keyword>
<comment type="subcellular location">
    <subcellularLocation>
        <location evidence="1">Membrane</location>
        <topology evidence="1">Multi-pass membrane protein</topology>
    </subcellularLocation>
</comment>
<dbReference type="EMBL" id="CP014332">
    <property type="protein sequence ID" value="APS41773.1"/>
    <property type="molecule type" value="Genomic_DNA"/>
</dbReference>
<keyword evidence="6 7" id="KW-0472">Membrane</keyword>
<dbReference type="GO" id="GO:0042907">
    <property type="term" value="F:xanthine transmembrane transporter activity"/>
    <property type="evidence" value="ECO:0007669"/>
    <property type="project" value="TreeGrafter"/>
</dbReference>
<dbReference type="STRING" id="1631871.FOL01_0914"/>
<accession>A0A1L6RB73</accession>
<dbReference type="AlphaFoldDB" id="A0A1L6RB73"/>
<feature type="transmembrane region" description="Helical" evidence="7">
    <location>
        <begin position="119"/>
        <end position="137"/>
    </location>
</feature>
<evidence type="ECO:0008006" key="10">
    <source>
        <dbReference type="Google" id="ProtNLM"/>
    </source>
</evidence>
<evidence type="ECO:0000256" key="6">
    <source>
        <dbReference type="ARBA" id="ARBA00023136"/>
    </source>
</evidence>
<organism evidence="8 9">
    <name type="scientific">Weissella jogaejeotgali</name>
    <dbReference type="NCBI Taxonomy" id="1631871"/>
    <lineage>
        <taxon>Bacteria</taxon>
        <taxon>Bacillati</taxon>
        <taxon>Bacillota</taxon>
        <taxon>Bacilli</taxon>
        <taxon>Lactobacillales</taxon>
        <taxon>Lactobacillaceae</taxon>
        <taxon>Weissella</taxon>
    </lineage>
</organism>
<keyword evidence="4 7" id="KW-0812">Transmembrane</keyword>
<dbReference type="InterPro" id="IPR006043">
    <property type="entry name" value="NCS2"/>
</dbReference>
<dbReference type="Pfam" id="PF00860">
    <property type="entry name" value="Xan_ur_permease"/>
    <property type="match status" value="1"/>
</dbReference>
<protein>
    <recommendedName>
        <fullName evidence="10">Xanthine permease</fullName>
    </recommendedName>
</protein>
<evidence type="ECO:0000313" key="8">
    <source>
        <dbReference type="EMBL" id="APS41773.1"/>
    </source>
</evidence>
<keyword evidence="5 7" id="KW-1133">Transmembrane helix</keyword>
<dbReference type="NCBIfam" id="NF037981">
    <property type="entry name" value="NCS2_1"/>
    <property type="match status" value="1"/>
</dbReference>
<evidence type="ECO:0000256" key="1">
    <source>
        <dbReference type="ARBA" id="ARBA00004141"/>
    </source>
</evidence>
<evidence type="ECO:0000256" key="3">
    <source>
        <dbReference type="ARBA" id="ARBA00022448"/>
    </source>
</evidence>
<comment type="similarity">
    <text evidence="2">Belongs to the nucleobase:cation symporter-2 (NCS2) (TC 2.A.40) family.</text>
</comment>